<dbReference type="PANTHER" id="PTHR22603:SF93">
    <property type="entry name" value="RE24176P"/>
    <property type="match status" value="1"/>
</dbReference>
<reference evidence="5" key="2">
    <citation type="submission" date="2017-02" db="UniProtKB">
        <authorList>
            <consortium name="WormBaseParasite"/>
        </authorList>
    </citation>
    <scope>IDENTIFICATION</scope>
</reference>
<dbReference type="AlphaFoldDB" id="A0A0K0CUY6"/>
<dbReference type="Proteomes" id="UP000035642">
    <property type="component" value="Unassembled WGS sequence"/>
</dbReference>
<reference evidence="4" key="1">
    <citation type="submission" date="2012-09" db="EMBL/GenBank/DDBJ databases">
        <authorList>
            <person name="Martin A.A."/>
        </authorList>
    </citation>
    <scope>NUCLEOTIDE SEQUENCE</scope>
</reference>
<dbReference type="STRING" id="6313.A0A0K0CUY6"/>
<dbReference type="InterPro" id="IPR011009">
    <property type="entry name" value="Kinase-like_dom_sf"/>
</dbReference>
<organism evidence="4 5">
    <name type="scientific">Angiostrongylus cantonensis</name>
    <name type="common">Rat lungworm</name>
    <dbReference type="NCBI Taxonomy" id="6313"/>
    <lineage>
        <taxon>Eukaryota</taxon>
        <taxon>Metazoa</taxon>
        <taxon>Ecdysozoa</taxon>
        <taxon>Nematoda</taxon>
        <taxon>Chromadorea</taxon>
        <taxon>Rhabditida</taxon>
        <taxon>Rhabditina</taxon>
        <taxon>Rhabditomorpha</taxon>
        <taxon>Strongyloidea</taxon>
        <taxon>Metastrongylidae</taxon>
        <taxon>Angiostrongylus</taxon>
    </lineage>
</organism>
<keyword evidence="2" id="KW-1208">Phospholipid metabolism</keyword>
<dbReference type="GO" id="GO:0004305">
    <property type="term" value="F:ethanolamine kinase activity"/>
    <property type="evidence" value="ECO:0007669"/>
    <property type="project" value="TreeGrafter"/>
</dbReference>
<comment type="similarity">
    <text evidence="3">Belongs to the choline/ethanolamine kinase family.</text>
</comment>
<dbReference type="Pfam" id="PF01633">
    <property type="entry name" value="Choline_kinase"/>
    <property type="match status" value="1"/>
</dbReference>
<evidence type="ECO:0000313" key="4">
    <source>
        <dbReference type="Proteomes" id="UP000035642"/>
    </source>
</evidence>
<keyword evidence="4" id="KW-1185">Reference proteome</keyword>
<dbReference type="GO" id="GO:0004103">
    <property type="term" value="F:choline kinase activity"/>
    <property type="evidence" value="ECO:0007669"/>
    <property type="project" value="TreeGrafter"/>
</dbReference>
<dbReference type="SUPFAM" id="SSF56112">
    <property type="entry name" value="Protein kinase-like (PK-like)"/>
    <property type="match status" value="1"/>
</dbReference>
<dbReference type="GO" id="GO:0006646">
    <property type="term" value="P:phosphatidylethanolamine biosynthetic process"/>
    <property type="evidence" value="ECO:0007669"/>
    <property type="project" value="TreeGrafter"/>
</dbReference>
<keyword evidence="1" id="KW-0444">Lipid biosynthesis</keyword>
<dbReference type="GO" id="GO:0005737">
    <property type="term" value="C:cytoplasm"/>
    <property type="evidence" value="ECO:0007669"/>
    <property type="project" value="TreeGrafter"/>
</dbReference>
<name>A0A0K0CUY6_ANGCA</name>
<dbReference type="Gene3D" id="3.90.1200.10">
    <property type="match status" value="1"/>
</dbReference>
<protein>
    <submittedName>
        <fullName evidence="5">Choline/ethanolamine kinase</fullName>
    </submittedName>
</protein>
<evidence type="ECO:0000256" key="3">
    <source>
        <dbReference type="ARBA" id="ARBA00038211"/>
    </source>
</evidence>
<keyword evidence="1" id="KW-0594">Phospholipid biosynthesis</keyword>
<dbReference type="WBParaSite" id="ACAC_0000108401-mRNA-1">
    <property type="protein sequence ID" value="ACAC_0000108401-mRNA-1"/>
    <property type="gene ID" value="ACAC_0000108401"/>
</dbReference>
<evidence type="ECO:0000313" key="5">
    <source>
        <dbReference type="WBParaSite" id="ACAC_0000108401-mRNA-1"/>
    </source>
</evidence>
<keyword evidence="1" id="KW-0443">Lipid metabolism</keyword>
<sequence length="304" mass="35144">MKSYALEMAFIVGDVWVISLPSEHHDSNGAFPMQLLLSQSEKPSRLFVPAIASLIAKLNMIEMPLPKYPQYIPLVHSWLQKYRSNGGDSLNLVKTAVAADVSFPDVLTVDELEKEIEEIERFLNLQKSPSVFCHQDTVSSNILLRDVVDEVFDGNGVVDAKRLLIIDFEFGCYNHRAFEIANHIAEYGVTYGTLNPPYYEVDVETMEDENLAISFCNAYLDQIYRDHVTAAQLERQLLTGRRKEDLKLLMCEYRRFLPLPHFFWGVWNILCNQELGMVEGIDFLTHAKDRLIMYYMFKSNMYKY</sequence>
<accession>A0A0K0CUY6</accession>
<evidence type="ECO:0000256" key="2">
    <source>
        <dbReference type="ARBA" id="ARBA00023264"/>
    </source>
</evidence>
<proteinExistence type="inferred from homology"/>
<dbReference type="PANTHER" id="PTHR22603">
    <property type="entry name" value="CHOLINE/ETHANOALAMINE KINASE"/>
    <property type="match status" value="1"/>
</dbReference>
<evidence type="ECO:0000256" key="1">
    <source>
        <dbReference type="ARBA" id="ARBA00023209"/>
    </source>
</evidence>